<gene>
    <name evidence="5" type="ORF">CSTERTH_10075</name>
</gene>
<comment type="similarity">
    <text evidence="1">Belongs to the bacterial solute-binding protein 5 family.</text>
</comment>
<dbReference type="GO" id="GO:0043190">
    <property type="term" value="C:ATP-binding cassette (ABC) transporter complex"/>
    <property type="evidence" value="ECO:0007669"/>
    <property type="project" value="InterPro"/>
</dbReference>
<dbReference type="EMBL" id="CP014672">
    <property type="protein sequence ID" value="ANW99354.1"/>
    <property type="molecule type" value="Genomic_DNA"/>
</dbReference>
<dbReference type="RefSeq" id="WP_015359741.1">
    <property type="nucleotide sequence ID" value="NZ_CP014672.1"/>
</dbReference>
<protein>
    <submittedName>
        <fullName evidence="5">Peptide ABC transporter subbstrate-binding protein</fullName>
    </submittedName>
</protein>
<sequence length="498" mass="58228">MKARRAFITVTIIFFIVFLAGCEANHVFSEGPGTIPTVSGNTGIPVDRQIKLVDSGPVHGGTLTLGTTPIDSLHPFETSSRYVNYIFLFIYDPLFIQSSENNFEPWLVESYSHEGYVVWNFKLRQNVYFHNGRGLTSYDVRYTIRQLKKSNSPFYERAIVDNIKDFNIISSSQFEITLDKPDRAFIKKLVFPILPQNYEEEEYPVGTGPYCFERMTENELRLVKNDKWWHGETYIDEVIFKVYDEDKMLDAFQNNEIDVAFIKNVDFSRYRYRTDIDFRIYLSNESHFLYVNPQSIFGQSNRQTALFRYVAYRLHELNLGQVQYYELYSEEPIDVEGFRNELVRSGLSYDEKKNVFTLNGKTLDKILICVPKQDLPKLHTANFLVNILSDAGIQAEIVTVGKSNYKREIRSGKYDLSPVSDELKPWEELSDTLQRIQQDLGNGREDNFILPLYRNQQAVLFKNTIRGEKNANYWNPYQGFYSWYKPVFNEGSKNNNRQ</sequence>
<dbReference type="PANTHER" id="PTHR30290:SF9">
    <property type="entry name" value="OLIGOPEPTIDE-BINDING PROTEIN APPA"/>
    <property type="match status" value="1"/>
</dbReference>
<dbReference type="SUPFAM" id="SSF53850">
    <property type="entry name" value="Periplasmic binding protein-like II"/>
    <property type="match status" value="1"/>
</dbReference>
<dbReference type="PROSITE" id="PS51257">
    <property type="entry name" value="PROKAR_LIPOPROTEIN"/>
    <property type="match status" value="1"/>
</dbReference>
<dbReference type="InterPro" id="IPR039424">
    <property type="entry name" value="SBP_5"/>
</dbReference>
<evidence type="ECO:0000256" key="2">
    <source>
        <dbReference type="ARBA" id="ARBA00022448"/>
    </source>
</evidence>
<evidence type="ECO:0000256" key="1">
    <source>
        <dbReference type="ARBA" id="ARBA00005695"/>
    </source>
</evidence>
<feature type="domain" description="Solute-binding protein family 5" evidence="4">
    <location>
        <begin position="103"/>
        <end position="294"/>
    </location>
</feature>
<evidence type="ECO:0000256" key="3">
    <source>
        <dbReference type="ARBA" id="ARBA00022729"/>
    </source>
</evidence>
<dbReference type="OrthoDB" id="9772924at2"/>
<dbReference type="Gene3D" id="3.40.190.10">
    <property type="entry name" value="Periplasmic binding protein-like II"/>
    <property type="match status" value="1"/>
</dbReference>
<dbReference type="InterPro" id="IPR000914">
    <property type="entry name" value="SBP_5_dom"/>
</dbReference>
<keyword evidence="3" id="KW-0732">Signal</keyword>
<dbReference type="GO" id="GO:0015833">
    <property type="term" value="P:peptide transport"/>
    <property type="evidence" value="ECO:0007669"/>
    <property type="project" value="TreeGrafter"/>
</dbReference>
<dbReference type="GO" id="GO:1904680">
    <property type="term" value="F:peptide transmembrane transporter activity"/>
    <property type="evidence" value="ECO:0007669"/>
    <property type="project" value="TreeGrafter"/>
</dbReference>
<dbReference type="Proteomes" id="UP000092971">
    <property type="component" value="Chromosome"/>
</dbReference>
<keyword evidence="2" id="KW-0813">Transport</keyword>
<dbReference type="Gene3D" id="3.10.105.10">
    <property type="entry name" value="Dipeptide-binding Protein, Domain 3"/>
    <property type="match status" value="1"/>
</dbReference>
<accession>A0A1B1YF14</accession>
<dbReference type="PANTHER" id="PTHR30290">
    <property type="entry name" value="PERIPLASMIC BINDING COMPONENT OF ABC TRANSPORTER"/>
    <property type="match status" value="1"/>
</dbReference>
<dbReference type="AlphaFoldDB" id="A0A1B1YF14"/>
<evidence type="ECO:0000259" key="4">
    <source>
        <dbReference type="Pfam" id="PF00496"/>
    </source>
</evidence>
<evidence type="ECO:0000313" key="6">
    <source>
        <dbReference type="Proteomes" id="UP000092971"/>
    </source>
</evidence>
<reference evidence="5 6" key="1">
    <citation type="submission" date="2016-02" db="EMBL/GenBank/DDBJ databases">
        <title>Comparison of Clostridium stercorarium subspecies using comparative genomics and transcriptomics.</title>
        <authorList>
            <person name="Schellenberg J."/>
            <person name="Thallinger G."/>
            <person name="Levin D.B."/>
            <person name="Zhang X."/>
            <person name="Alvare G."/>
            <person name="Fristensky B."/>
            <person name="Sparling R."/>
        </authorList>
    </citation>
    <scope>NUCLEOTIDE SEQUENCE [LARGE SCALE GENOMIC DNA]</scope>
    <source>
        <strain evidence="5 6">DSM 2910</strain>
    </source>
</reference>
<organism evidence="5 6">
    <name type="scientific">Thermoclostridium stercorarium subsp. thermolacticum DSM 2910</name>
    <dbReference type="NCBI Taxonomy" id="1121336"/>
    <lineage>
        <taxon>Bacteria</taxon>
        <taxon>Bacillati</taxon>
        <taxon>Bacillota</taxon>
        <taxon>Clostridia</taxon>
        <taxon>Eubacteriales</taxon>
        <taxon>Oscillospiraceae</taxon>
        <taxon>Thermoclostridium</taxon>
    </lineage>
</organism>
<evidence type="ECO:0000313" key="5">
    <source>
        <dbReference type="EMBL" id="ANW99354.1"/>
    </source>
</evidence>
<dbReference type="GO" id="GO:0042597">
    <property type="term" value="C:periplasmic space"/>
    <property type="evidence" value="ECO:0007669"/>
    <property type="project" value="UniProtKB-ARBA"/>
</dbReference>
<dbReference type="CDD" id="cd00995">
    <property type="entry name" value="PBP2_NikA_DppA_OppA_like"/>
    <property type="match status" value="1"/>
</dbReference>
<dbReference type="Pfam" id="PF00496">
    <property type="entry name" value="SBP_bac_5"/>
    <property type="match status" value="1"/>
</dbReference>
<name>A0A1B1YF14_THEST</name>
<proteinExistence type="inferred from homology"/>